<dbReference type="Proteomes" id="UP001237642">
    <property type="component" value="Unassembled WGS sequence"/>
</dbReference>
<feature type="transmembrane region" description="Helical" evidence="1">
    <location>
        <begin position="124"/>
        <end position="146"/>
    </location>
</feature>
<keyword evidence="1" id="KW-1133">Transmembrane helix</keyword>
<gene>
    <name evidence="2" type="ORF">POM88_007335</name>
</gene>
<proteinExistence type="predicted"/>
<name>A0AAD8N659_9APIA</name>
<organism evidence="2 3">
    <name type="scientific">Heracleum sosnowskyi</name>
    <dbReference type="NCBI Taxonomy" id="360622"/>
    <lineage>
        <taxon>Eukaryota</taxon>
        <taxon>Viridiplantae</taxon>
        <taxon>Streptophyta</taxon>
        <taxon>Embryophyta</taxon>
        <taxon>Tracheophyta</taxon>
        <taxon>Spermatophyta</taxon>
        <taxon>Magnoliopsida</taxon>
        <taxon>eudicotyledons</taxon>
        <taxon>Gunneridae</taxon>
        <taxon>Pentapetalae</taxon>
        <taxon>asterids</taxon>
        <taxon>campanulids</taxon>
        <taxon>Apiales</taxon>
        <taxon>Apiaceae</taxon>
        <taxon>Apioideae</taxon>
        <taxon>apioid superclade</taxon>
        <taxon>Tordylieae</taxon>
        <taxon>Tordyliinae</taxon>
        <taxon>Heracleum</taxon>
    </lineage>
</organism>
<keyword evidence="1" id="KW-0812">Transmembrane</keyword>
<protein>
    <submittedName>
        <fullName evidence="2">Uncharacterized protein</fullName>
    </submittedName>
</protein>
<reference evidence="2" key="1">
    <citation type="submission" date="2023-02" db="EMBL/GenBank/DDBJ databases">
        <title>Genome of toxic invasive species Heracleum sosnowskyi carries increased number of genes despite the absence of recent whole-genome duplications.</title>
        <authorList>
            <person name="Schelkunov M."/>
            <person name="Shtratnikova V."/>
            <person name="Makarenko M."/>
            <person name="Klepikova A."/>
            <person name="Omelchenko D."/>
            <person name="Novikova G."/>
            <person name="Obukhova E."/>
            <person name="Bogdanov V."/>
            <person name="Penin A."/>
            <person name="Logacheva M."/>
        </authorList>
    </citation>
    <scope>NUCLEOTIDE SEQUENCE</scope>
    <source>
        <strain evidence="2">Hsosn_3</strain>
        <tissue evidence="2">Leaf</tissue>
    </source>
</reference>
<accession>A0AAD8N659</accession>
<dbReference type="EMBL" id="JAUIZM010000002">
    <property type="protein sequence ID" value="KAK1397472.1"/>
    <property type="molecule type" value="Genomic_DNA"/>
</dbReference>
<sequence length="164" mass="18511">MMLQKIRKELRSMILVLEFHKADFYFCDLPGIKCVLVESTAQLKSSPNRPKFQLGRPWNQLQVNSCYKSRCTCSSPITTPQSPRIKGSHFLHIKYQFSIGHSVPVPSAVLLRKNFQSYSMTKKVFPIVLDAAVSAVMMCFYTYVVISGGNPPPKSLKSSDVAYL</sequence>
<keyword evidence="1" id="KW-0472">Membrane</keyword>
<dbReference type="AlphaFoldDB" id="A0AAD8N659"/>
<reference evidence="2" key="2">
    <citation type="submission" date="2023-05" db="EMBL/GenBank/DDBJ databases">
        <authorList>
            <person name="Schelkunov M.I."/>
        </authorList>
    </citation>
    <scope>NUCLEOTIDE SEQUENCE</scope>
    <source>
        <strain evidence="2">Hsosn_3</strain>
        <tissue evidence="2">Leaf</tissue>
    </source>
</reference>
<evidence type="ECO:0000313" key="3">
    <source>
        <dbReference type="Proteomes" id="UP001237642"/>
    </source>
</evidence>
<comment type="caution">
    <text evidence="2">The sequence shown here is derived from an EMBL/GenBank/DDBJ whole genome shotgun (WGS) entry which is preliminary data.</text>
</comment>
<keyword evidence="3" id="KW-1185">Reference proteome</keyword>
<evidence type="ECO:0000256" key="1">
    <source>
        <dbReference type="SAM" id="Phobius"/>
    </source>
</evidence>
<evidence type="ECO:0000313" key="2">
    <source>
        <dbReference type="EMBL" id="KAK1397472.1"/>
    </source>
</evidence>